<comment type="pathway">
    <text evidence="2 13">Protein modification; protein glycosylation.</text>
</comment>
<evidence type="ECO:0000256" key="11">
    <source>
        <dbReference type="ARBA" id="ARBA00023136"/>
    </source>
</evidence>
<dbReference type="Pfam" id="PF03071">
    <property type="entry name" value="GNT-I"/>
    <property type="match status" value="1"/>
</dbReference>
<reference evidence="14 15" key="1">
    <citation type="submission" date="2024-05" db="EMBL/GenBank/DDBJ databases">
        <authorList>
            <person name="Wallberg A."/>
        </authorList>
    </citation>
    <scope>NUCLEOTIDE SEQUENCE [LARGE SCALE GENOMIC DNA]</scope>
</reference>
<dbReference type="Gene3D" id="3.90.550.10">
    <property type="entry name" value="Spore Coat Polysaccharide Biosynthesis Protein SpsA, Chain A"/>
    <property type="match status" value="1"/>
</dbReference>
<dbReference type="EMBL" id="CAXKWB010063684">
    <property type="protein sequence ID" value="CAL4186898.1"/>
    <property type="molecule type" value="Genomic_DNA"/>
</dbReference>
<dbReference type="PANTHER" id="PTHR46396:SF1">
    <property type="entry name" value="PROTEIN O-LINKED-MANNOSE BETA-1,2-N-ACETYLGLUCOSAMINYLTRANSFERASE 1"/>
    <property type="match status" value="1"/>
</dbReference>
<sequence>TVEEDPLEVAREQFCQHYDGYGHLYACAEPTPLHFPTIQMHDSVIEEIPLAIIAANRPTVLYRCLLTVLRQPGGNRRTILVLVDGHHQEVKDLLNLLKIRFVVHDTDNEGITFGSGGSRISHHYRWALNTTFSLFPHTDKIIILEEDLLTA</sequence>
<keyword evidence="15" id="KW-1185">Reference proteome</keyword>
<comment type="function">
    <text evidence="13">Initiates complex N-linked carbohydrate formation. Essential for the conversion of high-mannose to hybrid and complex N-glycans.</text>
</comment>
<proteinExistence type="inferred from homology"/>
<dbReference type="AlphaFoldDB" id="A0AAV2SHB5"/>
<dbReference type="GO" id="GO:0000139">
    <property type="term" value="C:Golgi membrane"/>
    <property type="evidence" value="ECO:0007669"/>
    <property type="project" value="UniProtKB-SubCell"/>
</dbReference>
<keyword evidence="4 13" id="KW-0328">Glycosyltransferase</keyword>
<dbReference type="InterPro" id="IPR052463">
    <property type="entry name" value="O-linked_mannose_GnT"/>
</dbReference>
<organism evidence="14 15">
    <name type="scientific">Meganyctiphanes norvegica</name>
    <name type="common">Northern krill</name>
    <name type="synonym">Thysanopoda norvegica</name>
    <dbReference type="NCBI Taxonomy" id="48144"/>
    <lineage>
        <taxon>Eukaryota</taxon>
        <taxon>Metazoa</taxon>
        <taxon>Ecdysozoa</taxon>
        <taxon>Arthropoda</taxon>
        <taxon>Crustacea</taxon>
        <taxon>Multicrustacea</taxon>
        <taxon>Malacostraca</taxon>
        <taxon>Eumalacostraca</taxon>
        <taxon>Eucarida</taxon>
        <taxon>Euphausiacea</taxon>
        <taxon>Euphausiidae</taxon>
        <taxon>Meganyctiphanes</taxon>
    </lineage>
</organism>
<dbReference type="SUPFAM" id="SSF53448">
    <property type="entry name" value="Nucleotide-diphospho-sugar transferases"/>
    <property type="match status" value="1"/>
</dbReference>
<evidence type="ECO:0000256" key="9">
    <source>
        <dbReference type="ARBA" id="ARBA00022989"/>
    </source>
</evidence>
<dbReference type="GO" id="GO:0003827">
    <property type="term" value="F:alpha-1,3-mannosylglycoprotein 2-beta-N-acetylglucosaminyltransferase activity"/>
    <property type="evidence" value="ECO:0007669"/>
    <property type="project" value="UniProtKB-UniRule"/>
</dbReference>
<dbReference type="InterPro" id="IPR029044">
    <property type="entry name" value="Nucleotide-diphossugar_trans"/>
</dbReference>
<dbReference type="EC" id="2.4.1.101" evidence="13"/>
<dbReference type="GO" id="GO:0047223">
    <property type="term" value="F:beta-1,3-galactosyl-O-glycosyl-glycoprotein beta-1,3-N-acetylglucosaminyltransferase activity"/>
    <property type="evidence" value="ECO:0007669"/>
    <property type="project" value="TreeGrafter"/>
</dbReference>
<gene>
    <name evidence="14" type="ORF">MNOR_LOCUS36104</name>
</gene>
<evidence type="ECO:0000256" key="13">
    <source>
        <dbReference type="RuleBase" id="RU368119"/>
    </source>
</evidence>
<dbReference type="PANTHER" id="PTHR46396">
    <property type="entry name" value="PROTEIN O-LINKED-MANNOSE BETA-1,2-N-ACETYLGLUCOSAMINYLTRANSFERASE 1"/>
    <property type="match status" value="1"/>
</dbReference>
<keyword evidence="11" id="KW-0472">Membrane</keyword>
<evidence type="ECO:0000256" key="10">
    <source>
        <dbReference type="ARBA" id="ARBA00023034"/>
    </source>
</evidence>
<evidence type="ECO:0000256" key="2">
    <source>
        <dbReference type="ARBA" id="ARBA00004922"/>
    </source>
</evidence>
<evidence type="ECO:0000256" key="6">
    <source>
        <dbReference type="ARBA" id="ARBA00022692"/>
    </source>
</evidence>
<comment type="similarity">
    <text evidence="3 13">Belongs to the glycosyltransferase 13 family.</text>
</comment>
<protein>
    <recommendedName>
        <fullName evidence="13">Alpha-1,3-mannosyl-glycoprotein 2-beta-N-acetylglucosaminyltransferase</fullName>
        <shortName evidence="13">GNT-I</shortName>
        <shortName evidence="13">GlcNAc-T I</shortName>
        <ecNumber evidence="13">2.4.1.101</ecNumber>
    </recommendedName>
    <alternativeName>
        <fullName evidence="13">N-glycosyl-oligosaccharide-glycoprotein N-acetylglucosaminyltransferase I</fullName>
    </alternativeName>
</protein>
<keyword evidence="5" id="KW-0808">Transferase</keyword>
<evidence type="ECO:0000313" key="15">
    <source>
        <dbReference type="Proteomes" id="UP001497623"/>
    </source>
</evidence>
<evidence type="ECO:0000256" key="7">
    <source>
        <dbReference type="ARBA" id="ARBA00022723"/>
    </source>
</evidence>
<keyword evidence="9" id="KW-1133">Transmembrane helix</keyword>
<comment type="catalytic activity">
    <reaction evidence="13">
        <text>N(4)-(alpha-D-Man-(1-&gt;3)-[alpha-D-Man-(1-&gt;3)-[alpha-D-Man-(1-&gt;6)]-alpha-D-Man-(1-&gt;6)]-beta-D-Man-(1-&gt;4)-beta-D-GlcNAc-(1-&gt;4)-beta-D-GlcNAc)-L-asparaginyl-[protein] (N-glucan mannose isomer 5A1,2) + UDP-N-acetyl-alpha-D-glucosamine = N(4)-{beta-D-GlcNAc-(1-&gt;2)-alpha-D-Man-(1-&gt;3)-[alpha-D-Man-(1-&gt;3)-[alpha-D-Man-(1-&gt;6)]-alpha-D-Man-(1-&gt;6)]-beta-D-Man-(1-&gt;4)-beta-D-GlcNAc-(1-&gt;4)-beta-D-GlcNAc}-L-asparaginyl-[protein] + UDP + H(+)</text>
        <dbReference type="Rhea" id="RHEA:11456"/>
        <dbReference type="Rhea" id="RHEA-COMP:14367"/>
        <dbReference type="Rhea" id="RHEA-COMP:14368"/>
        <dbReference type="ChEBI" id="CHEBI:15378"/>
        <dbReference type="ChEBI" id="CHEBI:57705"/>
        <dbReference type="ChEBI" id="CHEBI:58223"/>
        <dbReference type="ChEBI" id="CHEBI:59087"/>
        <dbReference type="ChEBI" id="CHEBI:60625"/>
        <dbReference type="EC" id="2.4.1.101"/>
    </reaction>
</comment>
<evidence type="ECO:0000256" key="12">
    <source>
        <dbReference type="ARBA" id="ARBA00023211"/>
    </source>
</evidence>
<feature type="non-terminal residue" evidence="14">
    <location>
        <position position="151"/>
    </location>
</feature>
<comment type="subcellular location">
    <subcellularLocation>
        <location evidence="1 13">Golgi apparatus membrane</location>
        <topology evidence="1 13">Single-pass type II membrane protein</topology>
    </subcellularLocation>
</comment>
<keyword evidence="8 13" id="KW-0735">Signal-anchor</keyword>
<comment type="caution">
    <text evidence="14">The sequence shown here is derived from an EMBL/GenBank/DDBJ whole genome shotgun (WGS) entry which is preliminary data.</text>
</comment>
<keyword evidence="12 13" id="KW-0464">Manganese</keyword>
<keyword evidence="7 13" id="KW-0479">Metal-binding</keyword>
<name>A0AAV2SHB5_MEGNR</name>
<dbReference type="GO" id="GO:0030145">
    <property type="term" value="F:manganese ion binding"/>
    <property type="evidence" value="ECO:0007669"/>
    <property type="project" value="UniProtKB-UniRule"/>
</dbReference>
<dbReference type="InterPro" id="IPR004139">
    <property type="entry name" value="Glyco_trans_13"/>
</dbReference>
<evidence type="ECO:0000313" key="14">
    <source>
        <dbReference type="EMBL" id="CAL4186898.1"/>
    </source>
</evidence>
<comment type="cofactor">
    <cofactor evidence="13">
        <name>Mn(2+)</name>
        <dbReference type="ChEBI" id="CHEBI:29035"/>
    </cofactor>
    <text evidence="13">The cofactor is mostly bound to the substrate.</text>
</comment>
<keyword evidence="10 13" id="KW-0333">Golgi apparatus</keyword>
<accession>A0AAV2SHB5</accession>
<evidence type="ECO:0000256" key="3">
    <source>
        <dbReference type="ARBA" id="ARBA00006492"/>
    </source>
</evidence>
<keyword evidence="6" id="KW-0812">Transmembrane</keyword>
<evidence type="ECO:0000256" key="5">
    <source>
        <dbReference type="ARBA" id="ARBA00022679"/>
    </source>
</evidence>
<evidence type="ECO:0000256" key="4">
    <source>
        <dbReference type="ARBA" id="ARBA00022676"/>
    </source>
</evidence>
<dbReference type="Proteomes" id="UP001497623">
    <property type="component" value="Unassembled WGS sequence"/>
</dbReference>
<evidence type="ECO:0000256" key="1">
    <source>
        <dbReference type="ARBA" id="ARBA00004323"/>
    </source>
</evidence>
<evidence type="ECO:0000256" key="8">
    <source>
        <dbReference type="ARBA" id="ARBA00022968"/>
    </source>
</evidence>
<feature type="non-terminal residue" evidence="14">
    <location>
        <position position="1"/>
    </location>
</feature>
<dbReference type="GO" id="GO:0016266">
    <property type="term" value="P:protein O-linked glycosylation via N-acetyl-galactosamine"/>
    <property type="evidence" value="ECO:0007669"/>
    <property type="project" value="TreeGrafter"/>
</dbReference>